<feature type="transmembrane region" description="Helical" evidence="1">
    <location>
        <begin position="91"/>
        <end position="109"/>
    </location>
</feature>
<keyword evidence="1" id="KW-0472">Membrane</keyword>
<keyword evidence="1" id="KW-0812">Transmembrane</keyword>
<name>A0A427A7S6_ENSVE</name>
<reference evidence="2 3" key="1">
    <citation type="journal article" date="2014" name="Agronomy (Basel)">
        <title>A Draft Genome Sequence for Ensete ventricosum, the Drought-Tolerant Tree Against Hunger.</title>
        <authorList>
            <person name="Harrison J."/>
            <person name="Moore K.A."/>
            <person name="Paszkiewicz K."/>
            <person name="Jones T."/>
            <person name="Grant M."/>
            <person name="Ambacheew D."/>
            <person name="Muzemil S."/>
            <person name="Studholme D.J."/>
        </authorList>
    </citation>
    <scope>NUCLEOTIDE SEQUENCE [LARGE SCALE GENOMIC DNA]</scope>
</reference>
<sequence>MKNHESRSALQAFKRRVAYSNVDYDRILLLTSDVCFAEMLVMGLTRLSWERVDVSIQRFGAHSVIQVLTSNHFCYHFTHSCFWFFPFYCEHSLATVVNLIIVVFFACWLSDRLRIPLSIQKAQMLYNI</sequence>
<protein>
    <submittedName>
        <fullName evidence="2">Uncharacterized protein</fullName>
    </submittedName>
</protein>
<accession>A0A427A7S6</accession>
<dbReference type="AlphaFoldDB" id="A0A427A7S6"/>
<dbReference type="Proteomes" id="UP000287651">
    <property type="component" value="Unassembled WGS sequence"/>
</dbReference>
<proteinExistence type="predicted"/>
<keyword evidence="1" id="KW-1133">Transmembrane helix</keyword>
<organism evidence="2 3">
    <name type="scientific">Ensete ventricosum</name>
    <name type="common">Abyssinian banana</name>
    <name type="synonym">Musa ensete</name>
    <dbReference type="NCBI Taxonomy" id="4639"/>
    <lineage>
        <taxon>Eukaryota</taxon>
        <taxon>Viridiplantae</taxon>
        <taxon>Streptophyta</taxon>
        <taxon>Embryophyta</taxon>
        <taxon>Tracheophyta</taxon>
        <taxon>Spermatophyta</taxon>
        <taxon>Magnoliopsida</taxon>
        <taxon>Liliopsida</taxon>
        <taxon>Zingiberales</taxon>
        <taxon>Musaceae</taxon>
        <taxon>Ensete</taxon>
    </lineage>
</organism>
<comment type="caution">
    <text evidence="2">The sequence shown here is derived from an EMBL/GenBank/DDBJ whole genome shotgun (WGS) entry which is preliminary data.</text>
</comment>
<evidence type="ECO:0000313" key="2">
    <source>
        <dbReference type="EMBL" id="RRT72253.1"/>
    </source>
</evidence>
<gene>
    <name evidence="2" type="ORF">B296_00034706</name>
</gene>
<evidence type="ECO:0000256" key="1">
    <source>
        <dbReference type="SAM" id="Phobius"/>
    </source>
</evidence>
<dbReference type="EMBL" id="AMZH03003458">
    <property type="protein sequence ID" value="RRT72253.1"/>
    <property type="molecule type" value="Genomic_DNA"/>
</dbReference>
<evidence type="ECO:0000313" key="3">
    <source>
        <dbReference type="Proteomes" id="UP000287651"/>
    </source>
</evidence>